<dbReference type="Pfam" id="PF00293">
    <property type="entry name" value="NUDIX"/>
    <property type="match status" value="1"/>
</dbReference>
<dbReference type="InterPro" id="IPR015797">
    <property type="entry name" value="NUDIX_hydrolase-like_dom_sf"/>
</dbReference>
<name>A0ABW4ZTA4_9BACL</name>
<dbReference type="EMBL" id="JBHUIO010000002">
    <property type="protein sequence ID" value="MFD2169057.1"/>
    <property type="molecule type" value="Genomic_DNA"/>
</dbReference>
<organism evidence="3 4">
    <name type="scientific">Tumebacillus lipolyticus</name>
    <dbReference type="NCBI Taxonomy" id="1280370"/>
    <lineage>
        <taxon>Bacteria</taxon>
        <taxon>Bacillati</taxon>
        <taxon>Bacillota</taxon>
        <taxon>Bacilli</taxon>
        <taxon>Bacillales</taxon>
        <taxon>Alicyclobacillaceae</taxon>
        <taxon>Tumebacillus</taxon>
    </lineage>
</organism>
<proteinExistence type="predicted"/>
<evidence type="ECO:0000259" key="2">
    <source>
        <dbReference type="PROSITE" id="PS51462"/>
    </source>
</evidence>
<dbReference type="PROSITE" id="PS00893">
    <property type="entry name" value="NUDIX_BOX"/>
    <property type="match status" value="1"/>
</dbReference>
<keyword evidence="1" id="KW-0378">Hydrolase</keyword>
<dbReference type="Gene3D" id="3.90.79.10">
    <property type="entry name" value="Nucleoside Triphosphate Pyrophosphohydrolase"/>
    <property type="match status" value="1"/>
</dbReference>
<dbReference type="PROSITE" id="PS51462">
    <property type="entry name" value="NUDIX"/>
    <property type="match status" value="1"/>
</dbReference>
<comment type="caution">
    <text evidence="3">The sequence shown here is derived from an EMBL/GenBank/DDBJ whole genome shotgun (WGS) entry which is preliminary data.</text>
</comment>
<dbReference type="CDD" id="cd04683">
    <property type="entry name" value="NUDIX_Hydrolase"/>
    <property type="match status" value="1"/>
</dbReference>
<dbReference type="SUPFAM" id="SSF55811">
    <property type="entry name" value="Nudix"/>
    <property type="match status" value="1"/>
</dbReference>
<dbReference type="InterPro" id="IPR000086">
    <property type="entry name" value="NUDIX_hydrolase_dom"/>
</dbReference>
<accession>A0ABW4ZTA4</accession>
<feature type="domain" description="Nudix hydrolase" evidence="2">
    <location>
        <begin position="6"/>
        <end position="134"/>
    </location>
</feature>
<dbReference type="Proteomes" id="UP001597343">
    <property type="component" value="Unassembled WGS sequence"/>
</dbReference>
<keyword evidence="4" id="KW-1185">Reference proteome</keyword>
<gene>
    <name evidence="3" type="ORF">ACFSOY_03375</name>
</gene>
<dbReference type="InterPro" id="IPR020084">
    <property type="entry name" value="NUDIX_hydrolase_CS"/>
</dbReference>
<dbReference type="PANTHER" id="PTHR16099:SF5">
    <property type="entry name" value="NUCLEOTIDE TRIPHOSPHATE DIPHOSPHATASE NUDT15"/>
    <property type="match status" value="1"/>
</dbReference>
<evidence type="ECO:0000313" key="3">
    <source>
        <dbReference type="EMBL" id="MFD2169057.1"/>
    </source>
</evidence>
<evidence type="ECO:0000313" key="4">
    <source>
        <dbReference type="Proteomes" id="UP001597343"/>
    </source>
</evidence>
<dbReference type="PANTHER" id="PTHR16099">
    <property type="entry name" value="8-OXO-DGTP DIPHOSPHATES NUDT15"/>
    <property type="match status" value="1"/>
</dbReference>
<reference evidence="4" key="1">
    <citation type="journal article" date="2019" name="Int. J. Syst. Evol. Microbiol.">
        <title>The Global Catalogue of Microorganisms (GCM) 10K type strain sequencing project: providing services to taxonomists for standard genome sequencing and annotation.</title>
        <authorList>
            <consortium name="The Broad Institute Genomics Platform"/>
            <consortium name="The Broad Institute Genome Sequencing Center for Infectious Disease"/>
            <person name="Wu L."/>
            <person name="Ma J."/>
        </authorList>
    </citation>
    <scope>NUCLEOTIDE SEQUENCE [LARGE SCALE GENOMIC DNA]</scope>
    <source>
        <strain evidence="4">CGMCC 1.13574</strain>
    </source>
</reference>
<evidence type="ECO:0000256" key="1">
    <source>
        <dbReference type="ARBA" id="ARBA00022801"/>
    </source>
</evidence>
<dbReference type="RefSeq" id="WP_386044108.1">
    <property type="nucleotide sequence ID" value="NZ_JBHUIO010000002.1"/>
</dbReference>
<sequence length="148" mass="16988">MAERFKLIPAVHLFFVQGESVLLLRRANTGYEDGNYSVVAGHIDGEEAVIQAAIREAREEAGVEIQPDDVQVVGVMHRLSNEERVDFFVEIKRWTGQVRNMEPDKCDDLSWFAWSDLPDNLVPYIKRALNNYRAGQWFDSVGFDGEIW</sequence>
<protein>
    <submittedName>
        <fullName evidence="3">NUDIX domain-containing protein</fullName>
    </submittedName>
</protein>